<dbReference type="PROSITE" id="PS50119">
    <property type="entry name" value="ZF_BBOX"/>
    <property type="match status" value="2"/>
</dbReference>
<dbReference type="Pfam" id="PF00643">
    <property type="entry name" value="zf-B_box"/>
    <property type="match status" value="1"/>
</dbReference>
<dbReference type="SUPFAM" id="SSF63829">
    <property type="entry name" value="Calcium-dependent phosphotriesterase"/>
    <property type="match status" value="1"/>
</dbReference>
<sequence length="559" mass="62123">MASKVLICDPCSRLKKSSNAINFCTDCDDALCIDCTTAHSALKITISHNVVNASALTGRSFNLKKSCTNHQEMPLEFFCSDHDCLLCRSCMADTHRTCSKILPIDVAAKGIKSSVMFDDISKDIAALRYSAKELVEDRQKNKKRVGQTKEFSQQKIKKIRNDVNKHLDKLEKKLSYDMDAMERELDEKASAGLSKAKTTEKNIEDVWEHINFLTKHGSESQMLILLNEVRSEMTKQSSNLQELILTQEMNGLDIEQVDFISSTSSFGFVKHVSSPCSVSYHPPKHIQAQIQLTHEKVPTKFEFDKKIDILSGRISCIAVTDDNKLLLCNDMHGYFNNNVISCTETGDQIQACTIFHRVFGIAIVPHTEEAVISLANAKIIQFVNISSMMPGRQLQVTVKDNCINGIAVVRDTIIVGGCSGNVYFIEKINGKCLKTVNIGTGTITSFVSLLGGINDVLYCCENGGQKRVHGMKLDGTYISSSDVKNPMGVTSDSKRNLYVACYESNELQRLSSDYKVHDILLMKSDGIDNPMGIAFNKTYSKLYISNSGSDKSVLIFNCK</sequence>
<evidence type="ECO:0000313" key="3">
    <source>
        <dbReference type="EMBL" id="CAG2220624.1"/>
    </source>
</evidence>
<evidence type="ECO:0000259" key="2">
    <source>
        <dbReference type="PROSITE" id="PS50119"/>
    </source>
</evidence>
<proteinExistence type="predicted"/>
<dbReference type="PANTHER" id="PTHR25462">
    <property type="entry name" value="BONUS, ISOFORM C-RELATED"/>
    <property type="match status" value="1"/>
</dbReference>
<keyword evidence="1" id="KW-0862">Zinc</keyword>
<dbReference type="CDD" id="cd19756">
    <property type="entry name" value="Bbox2"/>
    <property type="match status" value="1"/>
</dbReference>
<gene>
    <name evidence="3" type="ORF">MEDL_34135</name>
</gene>
<evidence type="ECO:0000313" key="4">
    <source>
        <dbReference type="Proteomes" id="UP000683360"/>
    </source>
</evidence>
<dbReference type="SUPFAM" id="SSF57845">
    <property type="entry name" value="B-box zinc-binding domain"/>
    <property type="match status" value="1"/>
</dbReference>
<dbReference type="Gene3D" id="3.30.160.60">
    <property type="entry name" value="Classic Zinc Finger"/>
    <property type="match status" value="1"/>
</dbReference>
<keyword evidence="4" id="KW-1185">Reference proteome</keyword>
<dbReference type="OrthoDB" id="6103812at2759"/>
<dbReference type="AlphaFoldDB" id="A0A8S3SGA9"/>
<dbReference type="Proteomes" id="UP000683360">
    <property type="component" value="Unassembled WGS sequence"/>
</dbReference>
<accession>A0A8S3SGA9</accession>
<protein>
    <recommendedName>
        <fullName evidence="2">B box-type domain-containing protein</fullName>
    </recommendedName>
</protein>
<dbReference type="InterPro" id="IPR047153">
    <property type="entry name" value="TRIM45/56/19-like"/>
</dbReference>
<dbReference type="EMBL" id="CAJPWZ010001666">
    <property type="protein sequence ID" value="CAG2220624.1"/>
    <property type="molecule type" value="Genomic_DNA"/>
</dbReference>
<name>A0A8S3SGA9_MYTED</name>
<dbReference type="GO" id="GO:0008270">
    <property type="term" value="F:zinc ion binding"/>
    <property type="evidence" value="ECO:0007669"/>
    <property type="project" value="UniProtKB-KW"/>
</dbReference>
<dbReference type="InterPro" id="IPR011042">
    <property type="entry name" value="6-blade_b-propeller_TolB-like"/>
</dbReference>
<dbReference type="InterPro" id="IPR000315">
    <property type="entry name" value="Znf_B-box"/>
</dbReference>
<comment type="caution">
    <text evidence="3">The sequence shown here is derived from an EMBL/GenBank/DDBJ whole genome shotgun (WGS) entry which is preliminary data.</text>
</comment>
<feature type="domain" description="B box-type" evidence="2">
    <location>
        <begin position="62"/>
        <end position="104"/>
    </location>
</feature>
<evidence type="ECO:0000256" key="1">
    <source>
        <dbReference type="PROSITE-ProRule" id="PRU00024"/>
    </source>
</evidence>
<dbReference type="SMART" id="SM00336">
    <property type="entry name" value="BBOX"/>
    <property type="match status" value="2"/>
</dbReference>
<keyword evidence="1" id="KW-0479">Metal-binding</keyword>
<organism evidence="3 4">
    <name type="scientific">Mytilus edulis</name>
    <name type="common">Blue mussel</name>
    <dbReference type="NCBI Taxonomy" id="6550"/>
    <lineage>
        <taxon>Eukaryota</taxon>
        <taxon>Metazoa</taxon>
        <taxon>Spiralia</taxon>
        <taxon>Lophotrochozoa</taxon>
        <taxon>Mollusca</taxon>
        <taxon>Bivalvia</taxon>
        <taxon>Autobranchia</taxon>
        <taxon>Pteriomorphia</taxon>
        <taxon>Mytilida</taxon>
        <taxon>Mytiloidea</taxon>
        <taxon>Mytilidae</taxon>
        <taxon>Mytilinae</taxon>
        <taxon>Mytilus</taxon>
    </lineage>
</organism>
<dbReference type="PANTHER" id="PTHR25462:SF296">
    <property type="entry name" value="MEIOTIC P26, ISOFORM F"/>
    <property type="match status" value="1"/>
</dbReference>
<reference evidence="3" key="1">
    <citation type="submission" date="2021-03" db="EMBL/GenBank/DDBJ databases">
        <authorList>
            <person name="Bekaert M."/>
        </authorList>
    </citation>
    <scope>NUCLEOTIDE SEQUENCE</scope>
</reference>
<feature type="domain" description="B box-type" evidence="2">
    <location>
        <begin position="3"/>
        <end position="53"/>
    </location>
</feature>
<keyword evidence="1" id="KW-0863">Zinc-finger</keyword>
<dbReference type="Gene3D" id="2.120.10.30">
    <property type="entry name" value="TolB, C-terminal domain"/>
    <property type="match status" value="1"/>
</dbReference>